<evidence type="ECO:0000256" key="4">
    <source>
        <dbReference type="ARBA" id="ARBA00022723"/>
    </source>
</evidence>
<evidence type="ECO:0000256" key="2">
    <source>
        <dbReference type="ARBA" id="ARBA00022448"/>
    </source>
</evidence>
<dbReference type="InterPro" id="IPR000813">
    <property type="entry name" value="7Fe_ferredoxin"/>
</dbReference>
<keyword evidence="6 9" id="KW-0249">Electron transport</keyword>
<keyword evidence="4 9" id="KW-0479">Metal-binding</keyword>
<evidence type="ECO:0000256" key="9">
    <source>
        <dbReference type="RuleBase" id="RU365098"/>
    </source>
</evidence>
<feature type="domain" description="4Fe-4S ferredoxin-type" evidence="10">
    <location>
        <begin position="28"/>
        <end position="55"/>
    </location>
</feature>
<evidence type="ECO:0000256" key="3">
    <source>
        <dbReference type="ARBA" id="ARBA00022485"/>
    </source>
</evidence>
<dbReference type="AlphaFoldDB" id="A0A9D1GQ47"/>
<dbReference type="PRINTS" id="PR00354">
    <property type="entry name" value="7FE8SFRDOXIN"/>
</dbReference>
<reference evidence="11" key="2">
    <citation type="journal article" date="2021" name="PeerJ">
        <title>Extensive microbial diversity within the chicken gut microbiome revealed by metagenomics and culture.</title>
        <authorList>
            <person name="Gilroy R."/>
            <person name="Ravi A."/>
            <person name="Getino M."/>
            <person name="Pursley I."/>
            <person name="Horton D.L."/>
            <person name="Alikhan N.F."/>
            <person name="Baker D."/>
            <person name="Gharbi K."/>
            <person name="Hall N."/>
            <person name="Watson M."/>
            <person name="Adriaenssens E.M."/>
            <person name="Foster-Nyarko E."/>
            <person name="Jarju S."/>
            <person name="Secka A."/>
            <person name="Antonio M."/>
            <person name="Oren A."/>
            <person name="Chaudhuri R.R."/>
            <person name="La Ragione R."/>
            <person name="Hildebrand F."/>
            <person name="Pallen M.J."/>
        </authorList>
    </citation>
    <scope>NUCLEOTIDE SEQUENCE</scope>
    <source>
        <strain evidence="11">ChiW17-6978</strain>
    </source>
</reference>
<dbReference type="Pfam" id="PF12838">
    <property type="entry name" value="Fer4_7"/>
    <property type="match status" value="1"/>
</dbReference>
<dbReference type="PROSITE" id="PS51379">
    <property type="entry name" value="4FE4S_FER_2"/>
    <property type="match status" value="2"/>
</dbReference>
<gene>
    <name evidence="11" type="ORF">IAD46_02010</name>
</gene>
<dbReference type="PANTHER" id="PTHR43687">
    <property type="entry name" value="ADENYLYLSULFATE REDUCTASE, BETA SUBUNIT"/>
    <property type="match status" value="1"/>
</dbReference>
<accession>A0A9D1GQ47</accession>
<dbReference type="EMBL" id="DVLF01000065">
    <property type="protein sequence ID" value="HIT49779.1"/>
    <property type="molecule type" value="Genomic_DNA"/>
</dbReference>
<evidence type="ECO:0000259" key="10">
    <source>
        <dbReference type="PROSITE" id="PS51379"/>
    </source>
</evidence>
<proteinExistence type="predicted"/>
<dbReference type="Proteomes" id="UP000886758">
    <property type="component" value="Unassembled WGS sequence"/>
</dbReference>
<dbReference type="InterPro" id="IPR017896">
    <property type="entry name" value="4Fe4S_Fe-S-bd"/>
</dbReference>
<keyword evidence="7 9" id="KW-0408">Iron</keyword>
<organism evidence="11 12">
    <name type="scientific">Candidatus Pelethenecus faecipullorum</name>
    <dbReference type="NCBI Taxonomy" id="2840900"/>
    <lineage>
        <taxon>Bacteria</taxon>
        <taxon>Bacillati</taxon>
        <taxon>Mycoplasmatota</taxon>
        <taxon>Mollicutes</taxon>
        <taxon>Candidatus Pelethenecus</taxon>
    </lineage>
</organism>
<comment type="caution">
    <text evidence="11">The sequence shown here is derived from an EMBL/GenBank/DDBJ whole genome shotgun (WGS) entry which is preliminary data.</text>
</comment>
<evidence type="ECO:0000313" key="12">
    <source>
        <dbReference type="Proteomes" id="UP000886758"/>
    </source>
</evidence>
<dbReference type="GO" id="GO:0046872">
    <property type="term" value="F:metal ion binding"/>
    <property type="evidence" value="ECO:0007669"/>
    <property type="project" value="UniProtKB-UniRule"/>
</dbReference>
<keyword evidence="3 9" id="KW-0004">4Fe-4S</keyword>
<evidence type="ECO:0000256" key="8">
    <source>
        <dbReference type="ARBA" id="ARBA00023014"/>
    </source>
</evidence>
<dbReference type="PANTHER" id="PTHR43687:SF6">
    <property type="entry name" value="L-ASPARTATE SEMIALDEHYDE SULFURTRANSFERASE IRON-SULFUR SUBUNIT"/>
    <property type="match status" value="1"/>
</dbReference>
<reference evidence="11" key="1">
    <citation type="submission" date="2020-10" db="EMBL/GenBank/DDBJ databases">
        <authorList>
            <person name="Gilroy R."/>
        </authorList>
    </citation>
    <scope>NUCLEOTIDE SEQUENCE</scope>
    <source>
        <strain evidence="11">ChiW17-6978</strain>
    </source>
</reference>
<feature type="domain" description="4Fe-4S ferredoxin-type" evidence="10">
    <location>
        <begin position="1"/>
        <end position="27"/>
    </location>
</feature>
<dbReference type="InterPro" id="IPR050572">
    <property type="entry name" value="Fe-S_Ferredoxin"/>
</dbReference>
<evidence type="ECO:0000256" key="5">
    <source>
        <dbReference type="ARBA" id="ARBA00022737"/>
    </source>
</evidence>
<sequence length="55" mass="5591">MPRFVTDACIACGSCAEQCPVSAITVEEAAVIDPDTCIDCGACESVCPVNAIVAQ</sequence>
<dbReference type="PROSITE" id="PS00198">
    <property type="entry name" value="4FE4S_FER_1"/>
    <property type="match status" value="1"/>
</dbReference>
<name>A0A9D1GQ47_9MOLU</name>
<dbReference type="InterPro" id="IPR017900">
    <property type="entry name" value="4Fe4S_Fe_S_CS"/>
</dbReference>
<comment type="function">
    <text evidence="9">Ferredoxins are iron-sulfur proteins that transfer electrons in a wide variety of metabolic reactions.</text>
</comment>
<dbReference type="GO" id="GO:0051539">
    <property type="term" value="F:4 iron, 4 sulfur cluster binding"/>
    <property type="evidence" value="ECO:0007669"/>
    <property type="project" value="UniProtKB-UniRule"/>
</dbReference>
<keyword evidence="2 9" id="KW-0813">Transport</keyword>
<evidence type="ECO:0000256" key="1">
    <source>
        <dbReference type="ARBA" id="ARBA00001966"/>
    </source>
</evidence>
<protein>
    <recommendedName>
        <fullName evidence="9">Ferredoxin</fullName>
    </recommendedName>
</protein>
<dbReference type="Gene3D" id="3.30.70.20">
    <property type="match status" value="1"/>
</dbReference>
<dbReference type="GO" id="GO:0009055">
    <property type="term" value="F:electron transfer activity"/>
    <property type="evidence" value="ECO:0007669"/>
    <property type="project" value="UniProtKB-UniRule"/>
</dbReference>
<evidence type="ECO:0000256" key="7">
    <source>
        <dbReference type="ARBA" id="ARBA00023004"/>
    </source>
</evidence>
<keyword evidence="5" id="KW-0677">Repeat</keyword>
<evidence type="ECO:0000256" key="6">
    <source>
        <dbReference type="ARBA" id="ARBA00022982"/>
    </source>
</evidence>
<comment type="cofactor">
    <cofactor evidence="1 9">
        <name>[4Fe-4S] cluster</name>
        <dbReference type="ChEBI" id="CHEBI:49883"/>
    </cofactor>
</comment>
<keyword evidence="8 9" id="KW-0411">Iron-sulfur</keyword>
<evidence type="ECO:0000313" key="11">
    <source>
        <dbReference type="EMBL" id="HIT49779.1"/>
    </source>
</evidence>
<dbReference type="SUPFAM" id="SSF54862">
    <property type="entry name" value="4Fe-4S ferredoxins"/>
    <property type="match status" value="1"/>
</dbReference>